<accession>A0ABW4M943</accession>
<dbReference type="Proteomes" id="UP001597215">
    <property type="component" value="Unassembled WGS sequence"/>
</dbReference>
<protein>
    <submittedName>
        <fullName evidence="1">AHH domain-containing protein</fullName>
    </submittedName>
</protein>
<dbReference type="Pfam" id="PF14412">
    <property type="entry name" value="AHH"/>
    <property type="match status" value="1"/>
</dbReference>
<comment type="caution">
    <text evidence="1">The sequence shown here is derived from an EMBL/GenBank/DDBJ whole genome shotgun (WGS) entry which is preliminary data.</text>
</comment>
<name>A0ABW4M943_9SPHN</name>
<dbReference type="RefSeq" id="WP_381510864.1">
    <property type="nucleotide sequence ID" value="NZ_JBHUEL010000002.1"/>
</dbReference>
<dbReference type="InterPro" id="IPR032871">
    <property type="entry name" value="AHH_dom_containing"/>
</dbReference>
<sequence>MLTFREVKKRVKVPGFHCHHIIPAEVVEKPAFRTMFNRIGAIGFDFQNFHQNGMYLPCTEENAAAFGLPLHRGPHPLYNQIVCERIAAFERLSPNGQLRQIYDLQKTLRVALRSNALPLRNRQRDPLAPNPAFETIEKAAFDLYGALEPR</sequence>
<dbReference type="EMBL" id="JBHUEL010000002">
    <property type="protein sequence ID" value="MFD1765556.1"/>
    <property type="molecule type" value="Genomic_DNA"/>
</dbReference>
<proteinExistence type="predicted"/>
<evidence type="ECO:0000313" key="1">
    <source>
        <dbReference type="EMBL" id="MFD1765556.1"/>
    </source>
</evidence>
<reference evidence="2" key="1">
    <citation type="journal article" date="2019" name="Int. J. Syst. Evol. Microbiol.">
        <title>The Global Catalogue of Microorganisms (GCM) 10K type strain sequencing project: providing services to taxonomists for standard genome sequencing and annotation.</title>
        <authorList>
            <consortium name="The Broad Institute Genomics Platform"/>
            <consortium name="The Broad Institute Genome Sequencing Center for Infectious Disease"/>
            <person name="Wu L."/>
            <person name="Ma J."/>
        </authorList>
    </citation>
    <scope>NUCLEOTIDE SEQUENCE [LARGE SCALE GENOMIC DNA]</scope>
    <source>
        <strain evidence="2">CGMCC 1.12449</strain>
    </source>
</reference>
<organism evidence="1 2">
    <name type="scientific">Sphingorhabdus buctiana</name>
    <dbReference type="NCBI Taxonomy" id="1508805"/>
    <lineage>
        <taxon>Bacteria</taxon>
        <taxon>Pseudomonadati</taxon>
        <taxon>Pseudomonadota</taxon>
        <taxon>Alphaproteobacteria</taxon>
        <taxon>Sphingomonadales</taxon>
        <taxon>Sphingomonadaceae</taxon>
        <taxon>Sphingorhabdus</taxon>
    </lineage>
</organism>
<keyword evidence="2" id="KW-1185">Reference proteome</keyword>
<gene>
    <name evidence="1" type="ORF">ACFSAG_01710</name>
</gene>
<evidence type="ECO:0000313" key="2">
    <source>
        <dbReference type="Proteomes" id="UP001597215"/>
    </source>
</evidence>